<reference evidence="2" key="1">
    <citation type="submission" date="2021-02" db="EMBL/GenBank/DDBJ databases">
        <authorList>
            <person name="Nowell W R."/>
        </authorList>
    </citation>
    <scope>NUCLEOTIDE SEQUENCE</scope>
</reference>
<dbReference type="GO" id="GO:0005737">
    <property type="term" value="C:cytoplasm"/>
    <property type="evidence" value="ECO:0007669"/>
    <property type="project" value="TreeGrafter"/>
</dbReference>
<dbReference type="GO" id="GO:0031177">
    <property type="term" value="F:phosphopantetheine binding"/>
    <property type="evidence" value="ECO:0007669"/>
    <property type="project" value="TreeGrafter"/>
</dbReference>
<dbReference type="InterPro" id="IPR042099">
    <property type="entry name" value="ANL_N_sf"/>
</dbReference>
<dbReference type="InterPro" id="IPR020845">
    <property type="entry name" value="AMP-binding_CS"/>
</dbReference>
<feature type="non-terminal residue" evidence="2">
    <location>
        <position position="1"/>
    </location>
</feature>
<dbReference type="SUPFAM" id="SSF56801">
    <property type="entry name" value="Acetyl-CoA synthetase-like"/>
    <property type="match status" value="1"/>
</dbReference>
<evidence type="ECO:0000313" key="2">
    <source>
        <dbReference type="EMBL" id="CAF4283471.1"/>
    </source>
</evidence>
<feature type="domain" description="AMP-dependent synthetase/ligase" evidence="1">
    <location>
        <begin position="25"/>
        <end position="380"/>
    </location>
</feature>
<dbReference type="EMBL" id="CAJOBB010012926">
    <property type="protein sequence ID" value="CAF4283471.1"/>
    <property type="molecule type" value="Genomic_DNA"/>
</dbReference>
<dbReference type="PANTHER" id="PTHR45527:SF1">
    <property type="entry name" value="FATTY ACID SYNTHASE"/>
    <property type="match status" value="1"/>
</dbReference>
<sequence length="470" mass="52687">MQSLNNTQVSFPSVPTCIHHEFVYQVMKHPQKLAVELDEQSLTYCELLHYVQVLSLTLLNDYHVLPGEIVCQCVERSLSMVIRIMAILMVGGVYCPLSPHDPQDRLQALVEQTKSHLVLVHHLTKTKFGSNFILVDISSVLCSSNDVDRENDISRLKNISITPDHIAYIIFTSGSTGAPKSIQIRHRNISQDMESMVIINAVNSNDIVAQTVRCSFDVHLLEIIGTLILGGTLVMLRPDGILDLEYFSSVIKEKQITCIQAVPSLFRALFNFFMETSQSIHSLCLRSLCISGEAFTPDLSKVLASYTTEKSLIWNIYGPAETINSTFQRIYPTAKITMIPIGLPMPNYLCLILDAYMKSVIIHQEGELYLGGVGVFSAYLGRDDLTAKALVEIDGQLFYRTGDLVRIGSEGLIYYIGRNDYQVKLHGQRIELGEIERCLLSITSISACVVMKWNDDYLVAYVQSSDTNEE</sequence>
<evidence type="ECO:0000313" key="3">
    <source>
        <dbReference type="Proteomes" id="UP000663868"/>
    </source>
</evidence>
<evidence type="ECO:0000259" key="1">
    <source>
        <dbReference type="Pfam" id="PF00501"/>
    </source>
</evidence>
<dbReference type="GO" id="GO:0043041">
    <property type="term" value="P:amino acid activation for nonribosomal peptide biosynthetic process"/>
    <property type="evidence" value="ECO:0007669"/>
    <property type="project" value="TreeGrafter"/>
</dbReference>
<name>A0A820GV85_9BILA</name>
<dbReference type="Proteomes" id="UP000663868">
    <property type="component" value="Unassembled WGS sequence"/>
</dbReference>
<dbReference type="NCBIfam" id="TIGR01733">
    <property type="entry name" value="AA-adenyl-dom"/>
    <property type="match status" value="1"/>
</dbReference>
<dbReference type="InterPro" id="IPR000873">
    <property type="entry name" value="AMP-dep_synth/lig_dom"/>
</dbReference>
<dbReference type="Gene3D" id="3.40.50.12780">
    <property type="entry name" value="N-terminal domain of ligase-like"/>
    <property type="match status" value="1"/>
</dbReference>
<comment type="caution">
    <text evidence="2">The sequence shown here is derived from an EMBL/GenBank/DDBJ whole genome shotgun (WGS) entry which is preliminary data.</text>
</comment>
<dbReference type="AlphaFoldDB" id="A0A820GV85"/>
<proteinExistence type="predicted"/>
<dbReference type="InterPro" id="IPR045851">
    <property type="entry name" value="AMP-bd_C_sf"/>
</dbReference>
<accession>A0A820GV85</accession>
<protein>
    <recommendedName>
        <fullName evidence="1">AMP-dependent synthetase/ligase domain-containing protein</fullName>
    </recommendedName>
</protein>
<organism evidence="2 3">
    <name type="scientific">Adineta steineri</name>
    <dbReference type="NCBI Taxonomy" id="433720"/>
    <lineage>
        <taxon>Eukaryota</taxon>
        <taxon>Metazoa</taxon>
        <taxon>Spiralia</taxon>
        <taxon>Gnathifera</taxon>
        <taxon>Rotifera</taxon>
        <taxon>Eurotatoria</taxon>
        <taxon>Bdelloidea</taxon>
        <taxon>Adinetida</taxon>
        <taxon>Adinetidae</taxon>
        <taxon>Adineta</taxon>
    </lineage>
</organism>
<gene>
    <name evidence="2" type="ORF">KXQ929_LOCUS44576</name>
</gene>
<dbReference type="Pfam" id="PF00501">
    <property type="entry name" value="AMP-binding"/>
    <property type="match status" value="1"/>
</dbReference>
<dbReference type="PROSITE" id="PS00455">
    <property type="entry name" value="AMP_BINDING"/>
    <property type="match status" value="1"/>
</dbReference>
<dbReference type="PANTHER" id="PTHR45527">
    <property type="entry name" value="NONRIBOSOMAL PEPTIDE SYNTHETASE"/>
    <property type="match status" value="1"/>
</dbReference>
<dbReference type="InterPro" id="IPR010071">
    <property type="entry name" value="AA_adenyl_dom"/>
</dbReference>
<dbReference type="Gene3D" id="3.30.300.30">
    <property type="match status" value="1"/>
</dbReference>
<dbReference type="GO" id="GO:0044550">
    <property type="term" value="P:secondary metabolite biosynthetic process"/>
    <property type="evidence" value="ECO:0007669"/>
    <property type="project" value="TreeGrafter"/>
</dbReference>
<dbReference type="CDD" id="cd05930">
    <property type="entry name" value="A_NRPS"/>
    <property type="match status" value="1"/>
</dbReference>